<organism evidence="1 2">
    <name type="scientific">Ricinus communis</name>
    <name type="common">Castor bean</name>
    <dbReference type="NCBI Taxonomy" id="3988"/>
    <lineage>
        <taxon>Eukaryota</taxon>
        <taxon>Viridiplantae</taxon>
        <taxon>Streptophyta</taxon>
        <taxon>Embryophyta</taxon>
        <taxon>Tracheophyta</taxon>
        <taxon>Spermatophyta</taxon>
        <taxon>Magnoliopsida</taxon>
        <taxon>eudicotyledons</taxon>
        <taxon>Gunneridae</taxon>
        <taxon>Pentapetalae</taxon>
        <taxon>rosids</taxon>
        <taxon>fabids</taxon>
        <taxon>Malpighiales</taxon>
        <taxon>Euphorbiaceae</taxon>
        <taxon>Acalyphoideae</taxon>
        <taxon>Acalypheae</taxon>
        <taxon>Ricinus</taxon>
    </lineage>
</organism>
<dbReference type="Proteomes" id="UP000008311">
    <property type="component" value="Unassembled WGS sequence"/>
</dbReference>
<dbReference type="InParanoid" id="B9SIT0"/>
<reference evidence="2" key="1">
    <citation type="journal article" date="2010" name="Nat. Biotechnol.">
        <title>Draft genome sequence of the oilseed species Ricinus communis.</title>
        <authorList>
            <person name="Chan A.P."/>
            <person name="Crabtree J."/>
            <person name="Zhao Q."/>
            <person name="Lorenzi H."/>
            <person name="Orvis J."/>
            <person name="Puiu D."/>
            <person name="Melake-Berhan A."/>
            <person name="Jones K.M."/>
            <person name="Redman J."/>
            <person name="Chen G."/>
            <person name="Cahoon E.B."/>
            <person name="Gedil M."/>
            <person name="Stanke M."/>
            <person name="Haas B.J."/>
            <person name="Wortman J.R."/>
            <person name="Fraser-Liggett C.M."/>
            <person name="Ravel J."/>
            <person name="Rabinowicz P.D."/>
        </authorList>
    </citation>
    <scope>NUCLEOTIDE SEQUENCE [LARGE SCALE GENOMIC DNA]</scope>
    <source>
        <strain evidence="2">cv. Hale</strain>
    </source>
</reference>
<sequence>MLFGFEALIVVPVKEKECFGRFLQGKHQYKIQANSNHSDHGYRKSNTGLNILNSPRSSHFQHHVPHSEAALTASSNLEII</sequence>
<keyword evidence="2" id="KW-1185">Reference proteome</keyword>
<accession>B9SIT0</accession>
<dbReference type="EMBL" id="EQ973976">
    <property type="protein sequence ID" value="EEF36503.1"/>
    <property type="molecule type" value="Genomic_DNA"/>
</dbReference>
<evidence type="ECO:0000313" key="1">
    <source>
        <dbReference type="EMBL" id="EEF36503.1"/>
    </source>
</evidence>
<evidence type="ECO:0000313" key="2">
    <source>
        <dbReference type="Proteomes" id="UP000008311"/>
    </source>
</evidence>
<proteinExistence type="predicted"/>
<gene>
    <name evidence="1" type="ORF">RCOM_0540760</name>
</gene>
<protein>
    <submittedName>
        <fullName evidence="1">Uncharacterized protein</fullName>
    </submittedName>
</protein>
<dbReference type="AlphaFoldDB" id="B9SIT0"/>
<name>B9SIT0_RICCO</name>